<sequence>MLSNQSQESGKLLGLLSQAGVQQGLVPFASAPEHVILAIKAMRCFKSVTNLRSGIGEHFWVRVRRCASGVARMRKQVGGSPKQAHATLFHLEPSAIHHEVKVGAGLPKCVACWRHVEVMKAEKRCAKFCEELKRCILFCAGCLGSVGRCIKPRSVKSAYAKDVAAGPTKAVPVTHRNAQVILHALAGHQSVRVIDPIAQAV</sequence>
<organism evidence="1">
    <name type="scientific">freshwater metagenome</name>
    <dbReference type="NCBI Taxonomy" id="449393"/>
    <lineage>
        <taxon>unclassified sequences</taxon>
        <taxon>metagenomes</taxon>
        <taxon>ecological metagenomes</taxon>
    </lineage>
</organism>
<proteinExistence type="predicted"/>
<dbReference type="EMBL" id="CAEZXS010000131">
    <property type="protein sequence ID" value="CAB4704457.1"/>
    <property type="molecule type" value="Genomic_DNA"/>
</dbReference>
<protein>
    <submittedName>
        <fullName evidence="1">Unannotated protein</fullName>
    </submittedName>
</protein>
<accession>A0A6J6Q0C6</accession>
<evidence type="ECO:0000313" key="1">
    <source>
        <dbReference type="EMBL" id="CAB4704457.1"/>
    </source>
</evidence>
<name>A0A6J6Q0C6_9ZZZZ</name>
<gene>
    <name evidence="1" type="ORF">UFOPK2582_01105</name>
</gene>
<dbReference type="AlphaFoldDB" id="A0A6J6Q0C6"/>
<reference evidence="1" key="1">
    <citation type="submission" date="2020-05" db="EMBL/GenBank/DDBJ databases">
        <authorList>
            <person name="Chiriac C."/>
            <person name="Salcher M."/>
            <person name="Ghai R."/>
            <person name="Kavagutti S V."/>
        </authorList>
    </citation>
    <scope>NUCLEOTIDE SEQUENCE</scope>
</reference>